<sequence length="107" mass="11702">RLCATQKRWIFSGRSLTRSALAAPMTEAFCTALAVWICLDQTATIISQSVVQPTPARRACLCPSAAAAACTAGIWKLQKSSQISQRTPTFCAQTPAWQRRRVQTAFI</sequence>
<reference evidence="1" key="2">
    <citation type="submission" date="2016-06" db="EMBL/GenBank/DDBJ databases">
        <title>The genome of a short-lived fish provides insights into sex chromosome evolution and the genetic control of aging.</title>
        <authorList>
            <person name="Reichwald K."/>
            <person name="Felder M."/>
            <person name="Petzold A."/>
            <person name="Koch P."/>
            <person name="Groth M."/>
            <person name="Platzer M."/>
        </authorList>
    </citation>
    <scope>NUCLEOTIDE SEQUENCE</scope>
    <source>
        <tissue evidence="1">Brain</tissue>
    </source>
</reference>
<proteinExistence type="predicted"/>
<evidence type="ECO:0000313" key="1">
    <source>
        <dbReference type="EMBL" id="SBQ99539.1"/>
    </source>
</evidence>
<protein>
    <submittedName>
        <fullName evidence="1">DENN/MADD domain containing 1C</fullName>
    </submittedName>
</protein>
<accession>A0A1A8IQD0</accession>
<dbReference type="EMBL" id="HAED01013094">
    <property type="protein sequence ID" value="SBQ99539.1"/>
    <property type="molecule type" value="Transcribed_RNA"/>
</dbReference>
<name>A0A1A8IQD0_NOTKU</name>
<gene>
    <name evidence="1" type="primary">DENND1C</name>
</gene>
<organism evidence="1">
    <name type="scientific">Nothobranchius kuhntae</name>
    <name type="common">Beira killifish</name>
    <dbReference type="NCBI Taxonomy" id="321403"/>
    <lineage>
        <taxon>Eukaryota</taxon>
        <taxon>Metazoa</taxon>
        <taxon>Chordata</taxon>
        <taxon>Craniata</taxon>
        <taxon>Vertebrata</taxon>
        <taxon>Euteleostomi</taxon>
        <taxon>Actinopterygii</taxon>
        <taxon>Neopterygii</taxon>
        <taxon>Teleostei</taxon>
        <taxon>Neoteleostei</taxon>
        <taxon>Acanthomorphata</taxon>
        <taxon>Ovalentaria</taxon>
        <taxon>Atherinomorphae</taxon>
        <taxon>Cyprinodontiformes</taxon>
        <taxon>Nothobranchiidae</taxon>
        <taxon>Nothobranchius</taxon>
    </lineage>
</organism>
<feature type="non-terminal residue" evidence="1">
    <location>
        <position position="1"/>
    </location>
</feature>
<reference evidence="1" key="1">
    <citation type="submission" date="2016-05" db="EMBL/GenBank/DDBJ databases">
        <authorList>
            <person name="Lavstsen T."/>
            <person name="Jespersen J.S."/>
        </authorList>
    </citation>
    <scope>NUCLEOTIDE SEQUENCE</scope>
    <source>
        <tissue evidence="1">Brain</tissue>
    </source>
</reference>
<dbReference type="AlphaFoldDB" id="A0A1A8IQD0"/>